<comment type="caution">
    <text evidence="1">The sequence shown here is derived from an EMBL/GenBank/DDBJ whole genome shotgun (WGS) entry which is preliminary data.</text>
</comment>
<gene>
    <name evidence="1" type="ORF">GCM10023322_44780</name>
</gene>
<accession>A0ABP9S2R0</accession>
<evidence type="ECO:0000313" key="2">
    <source>
        <dbReference type="Proteomes" id="UP001501570"/>
    </source>
</evidence>
<sequence length="103" mass="11491">MVDPGDRPRLTQRPNPQFLALLLGQAGRRNDFFDCHVPLQHRVPGPPYATHSTLTDNLAENVPIGNIRPLYLWHGETVPADSYDPVAPDFKGTIGTRFLAYPT</sequence>
<reference evidence="2" key="1">
    <citation type="journal article" date="2019" name="Int. J. Syst. Evol. Microbiol.">
        <title>The Global Catalogue of Microorganisms (GCM) 10K type strain sequencing project: providing services to taxonomists for standard genome sequencing and annotation.</title>
        <authorList>
            <consortium name="The Broad Institute Genomics Platform"/>
            <consortium name="The Broad Institute Genome Sequencing Center for Infectious Disease"/>
            <person name="Wu L."/>
            <person name="Ma J."/>
        </authorList>
    </citation>
    <scope>NUCLEOTIDE SEQUENCE [LARGE SCALE GENOMIC DNA]</scope>
    <source>
        <strain evidence="2">JCM 18304</strain>
    </source>
</reference>
<proteinExistence type="predicted"/>
<evidence type="ECO:0000313" key="1">
    <source>
        <dbReference type="EMBL" id="GAA5190191.1"/>
    </source>
</evidence>
<keyword evidence="2" id="KW-1185">Reference proteome</keyword>
<protein>
    <submittedName>
        <fullName evidence="1">Uncharacterized protein</fullName>
    </submittedName>
</protein>
<dbReference type="EMBL" id="BAABJQ010000013">
    <property type="protein sequence ID" value="GAA5190191.1"/>
    <property type="molecule type" value="Genomic_DNA"/>
</dbReference>
<organism evidence="1 2">
    <name type="scientific">Rugosimonospora acidiphila</name>
    <dbReference type="NCBI Taxonomy" id="556531"/>
    <lineage>
        <taxon>Bacteria</taxon>
        <taxon>Bacillati</taxon>
        <taxon>Actinomycetota</taxon>
        <taxon>Actinomycetes</taxon>
        <taxon>Micromonosporales</taxon>
        <taxon>Micromonosporaceae</taxon>
        <taxon>Rugosimonospora</taxon>
    </lineage>
</organism>
<dbReference type="Proteomes" id="UP001501570">
    <property type="component" value="Unassembled WGS sequence"/>
</dbReference>
<name>A0ABP9S2R0_9ACTN</name>